<dbReference type="OrthoDB" id="3524874at2"/>
<accession>A0A1H1A9W0</accession>
<dbReference type="InterPro" id="IPR035906">
    <property type="entry name" value="MetI-like_sf"/>
</dbReference>
<keyword evidence="5" id="KW-0813">Transport</keyword>
<evidence type="ECO:0000256" key="2">
    <source>
        <dbReference type="ARBA" id="ARBA00022692"/>
    </source>
</evidence>
<feature type="transmembrane region" description="Helical" evidence="5">
    <location>
        <begin position="85"/>
        <end position="108"/>
    </location>
</feature>
<keyword evidence="2 5" id="KW-0812">Transmembrane</keyword>
<organism evidence="7 8">
    <name type="scientific">Thermostaphylospora chromogena</name>
    <dbReference type="NCBI Taxonomy" id="35622"/>
    <lineage>
        <taxon>Bacteria</taxon>
        <taxon>Bacillati</taxon>
        <taxon>Actinomycetota</taxon>
        <taxon>Actinomycetes</taxon>
        <taxon>Streptosporangiales</taxon>
        <taxon>Thermomonosporaceae</taxon>
        <taxon>Thermostaphylospora</taxon>
    </lineage>
</organism>
<dbReference type="Pfam" id="PF00528">
    <property type="entry name" value="BPD_transp_1"/>
    <property type="match status" value="1"/>
</dbReference>
<feature type="transmembrane region" description="Helical" evidence="5">
    <location>
        <begin position="29"/>
        <end position="51"/>
    </location>
</feature>
<evidence type="ECO:0000313" key="7">
    <source>
        <dbReference type="EMBL" id="SDQ36301.1"/>
    </source>
</evidence>
<dbReference type="STRING" id="35622.SAMN04489764_0389"/>
<dbReference type="RefSeq" id="WP_093257283.1">
    <property type="nucleotide sequence ID" value="NZ_FNKK01000002.1"/>
</dbReference>
<dbReference type="Gene3D" id="1.10.3720.10">
    <property type="entry name" value="MetI-like"/>
    <property type="match status" value="1"/>
</dbReference>
<dbReference type="Proteomes" id="UP000217103">
    <property type="component" value="Unassembled WGS sequence"/>
</dbReference>
<dbReference type="EMBL" id="FNKK01000002">
    <property type="protein sequence ID" value="SDQ36301.1"/>
    <property type="molecule type" value="Genomic_DNA"/>
</dbReference>
<gene>
    <name evidence="7" type="ORF">SAMN04489764_0389</name>
</gene>
<feature type="transmembrane region" description="Helical" evidence="5">
    <location>
        <begin position="265"/>
        <end position="286"/>
    </location>
</feature>
<evidence type="ECO:0000256" key="3">
    <source>
        <dbReference type="ARBA" id="ARBA00022989"/>
    </source>
</evidence>
<dbReference type="GO" id="GO:0005886">
    <property type="term" value="C:plasma membrane"/>
    <property type="evidence" value="ECO:0007669"/>
    <property type="project" value="UniProtKB-SubCell"/>
</dbReference>
<keyword evidence="3 5" id="KW-1133">Transmembrane helix</keyword>
<evidence type="ECO:0000313" key="8">
    <source>
        <dbReference type="Proteomes" id="UP000217103"/>
    </source>
</evidence>
<feature type="transmembrane region" description="Helical" evidence="5">
    <location>
        <begin position="120"/>
        <end position="141"/>
    </location>
</feature>
<dbReference type="AlphaFoldDB" id="A0A1H1A9W0"/>
<protein>
    <submittedName>
        <fullName evidence="7">Carbohydrate ABC transporter membrane protein 2, CUT1 family</fullName>
    </submittedName>
</protein>
<feature type="transmembrane region" description="Helical" evidence="5">
    <location>
        <begin position="161"/>
        <end position="182"/>
    </location>
</feature>
<dbReference type="InterPro" id="IPR000515">
    <property type="entry name" value="MetI-like"/>
</dbReference>
<dbReference type="PROSITE" id="PS50928">
    <property type="entry name" value="ABC_TM1"/>
    <property type="match status" value="1"/>
</dbReference>
<dbReference type="CDD" id="cd06261">
    <property type="entry name" value="TM_PBP2"/>
    <property type="match status" value="1"/>
</dbReference>
<keyword evidence="8" id="KW-1185">Reference proteome</keyword>
<keyword evidence="4 5" id="KW-0472">Membrane</keyword>
<reference evidence="7 8" key="1">
    <citation type="submission" date="2016-10" db="EMBL/GenBank/DDBJ databases">
        <authorList>
            <person name="de Groot N.N."/>
        </authorList>
    </citation>
    <scope>NUCLEOTIDE SEQUENCE [LARGE SCALE GENOMIC DNA]</scope>
    <source>
        <strain evidence="7 8">DSM 43794</strain>
    </source>
</reference>
<dbReference type="PANTHER" id="PTHR43879:SF1">
    <property type="entry name" value="GLUCOSE IMPORT SYSTEM PERMEASE PROTEIN GLCU"/>
    <property type="match status" value="1"/>
</dbReference>
<dbReference type="SUPFAM" id="SSF161098">
    <property type="entry name" value="MetI-like"/>
    <property type="match status" value="1"/>
</dbReference>
<dbReference type="PANTHER" id="PTHR43879">
    <property type="entry name" value="ABC TRANSPORTER PERMEASE PROTEIN"/>
    <property type="match status" value="1"/>
</dbReference>
<comment type="similarity">
    <text evidence="5">Belongs to the binding-protein-dependent transport system permease family.</text>
</comment>
<feature type="transmembrane region" description="Helical" evidence="5">
    <location>
        <begin position="203"/>
        <end position="225"/>
    </location>
</feature>
<name>A0A1H1A9W0_9ACTN</name>
<evidence type="ECO:0000256" key="4">
    <source>
        <dbReference type="ARBA" id="ARBA00023136"/>
    </source>
</evidence>
<dbReference type="GO" id="GO:0055085">
    <property type="term" value="P:transmembrane transport"/>
    <property type="evidence" value="ECO:0007669"/>
    <property type="project" value="InterPro"/>
</dbReference>
<feature type="domain" description="ABC transmembrane type-1" evidence="6">
    <location>
        <begin position="85"/>
        <end position="281"/>
    </location>
</feature>
<evidence type="ECO:0000256" key="1">
    <source>
        <dbReference type="ARBA" id="ARBA00004141"/>
    </source>
</evidence>
<proteinExistence type="inferred from homology"/>
<sequence>MTTVAQAGRRPARGEAALGRRRVLTGLRFALLTAFVVIFLIPVYVLLATSFKPLTEADPSQAWNLPQTWTVEAWRVAWDRLSPGLLNSVLLAVPGSILSAALGSMNGYVLSKWRFPGADLLFTLFLFGMFIPYQGVMIPLVQLLVNLESVVGADLYGGIPGLLLAHVVYGIPICTLIFRNYYVTIPDELIEASRVDGAGMLRTYWSIMLPNSGPAFAVVVIWQFTSMWNDFLFAVFLTGPQSWPATVLLNNIAGAQATPYSQQMAAAIIASIPTMVVYVLLGRFFMRGLMAGALKG</sequence>
<comment type="subcellular location">
    <subcellularLocation>
        <location evidence="5">Cell membrane</location>
        <topology evidence="5">Multi-pass membrane protein</topology>
    </subcellularLocation>
    <subcellularLocation>
        <location evidence="1">Membrane</location>
        <topology evidence="1">Multi-pass membrane protein</topology>
    </subcellularLocation>
</comment>
<evidence type="ECO:0000259" key="6">
    <source>
        <dbReference type="PROSITE" id="PS50928"/>
    </source>
</evidence>
<evidence type="ECO:0000256" key="5">
    <source>
        <dbReference type="RuleBase" id="RU363032"/>
    </source>
</evidence>